<gene>
    <name evidence="1" type="ORF">PEVE_00031301</name>
</gene>
<accession>A0ABN8MH82</accession>
<organism evidence="1 2">
    <name type="scientific">Porites evermanni</name>
    <dbReference type="NCBI Taxonomy" id="104178"/>
    <lineage>
        <taxon>Eukaryota</taxon>
        <taxon>Metazoa</taxon>
        <taxon>Cnidaria</taxon>
        <taxon>Anthozoa</taxon>
        <taxon>Hexacorallia</taxon>
        <taxon>Scleractinia</taxon>
        <taxon>Fungiina</taxon>
        <taxon>Poritidae</taxon>
        <taxon>Porites</taxon>
    </lineage>
</organism>
<name>A0ABN8MH82_9CNID</name>
<reference evidence="1 2" key="1">
    <citation type="submission" date="2022-05" db="EMBL/GenBank/DDBJ databases">
        <authorList>
            <consortium name="Genoscope - CEA"/>
            <person name="William W."/>
        </authorList>
    </citation>
    <scope>NUCLEOTIDE SEQUENCE [LARGE SCALE GENOMIC DNA]</scope>
</reference>
<feature type="non-terminal residue" evidence="1">
    <location>
        <position position="1"/>
    </location>
</feature>
<proteinExistence type="predicted"/>
<evidence type="ECO:0000313" key="1">
    <source>
        <dbReference type="EMBL" id="CAH3027332.1"/>
    </source>
</evidence>
<dbReference type="EMBL" id="CALNXI010000447">
    <property type="protein sequence ID" value="CAH3027332.1"/>
    <property type="molecule type" value="Genomic_DNA"/>
</dbReference>
<comment type="caution">
    <text evidence="1">The sequence shown here is derived from an EMBL/GenBank/DDBJ whole genome shotgun (WGS) entry which is preliminary data.</text>
</comment>
<protein>
    <submittedName>
        <fullName evidence="1">Uncharacterized protein</fullName>
    </submittedName>
</protein>
<dbReference type="Proteomes" id="UP001159427">
    <property type="component" value="Unassembled WGS sequence"/>
</dbReference>
<evidence type="ECO:0000313" key="2">
    <source>
        <dbReference type="Proteomes" id="UP001159427"/>
    </source>
</evidence>
<sequence length="80" mass="8504">RSNDADGNENLHSIVPASYPDVSLRCARKGRREGDHGRDKTTQDLAGASPAVCTLPMVPCGSSPVTRVSRSPLPCEKRSA</sequence>
<keyword evidence="2" id="KW-1185">Reference proteome</keyword>